<feature type="region of interest" description="Disordered" evidence="1">
    <location>
        <begin position="1236"/>
        <end position="1301"/>
    </location>
</feature>
<organism evidence="3 4">
    <name type="scientific">Novymonas esmeraldas</name>
    <dbReference type="NCBI Taxonomy" id="1808958"/>
    <lineage>
        <taxon>Eukaryota</taxon>
        <taxon>Discoba</taxon>
        <taxon>Euglenozoa</taxon>
        <taxon>Kinetoplastea</taxon>
        <taxon>Metakinetoplastina</taxon>
        <taxon>Trypanosomatida</taxon>
        <taxon>Trypanosomatidae</taxon>
        <taxon>Novymonas</taxon>
    </lineage>
</organism>
<feature type="compositionally biased region" description="Acidic residues" evidence="1">
    <location>
        <begin position="1250"/>
        <end position="1265"/>
    </location>
</feature>
<dbReference type="InterPro" id="IPR052957">
    <property type="entry name" value="Auxin_embryo_med"/>
</dbReference>
<feature type="region of interest" description="Disordered" evidence="1">
    <location>
        <begin position="1112"/>
        <end position="1135"/>
    </location>
</feature>
<proteinExistence type="predicted"/>
<evidence type="ECO:0000256" key="1">
    <source>
        <dbReference type="SAM" id="MobiDB-lite"/>
    </source>
</evidence>
<feature type="compositionally biased region" description="Low complexity" evidence="1">
    <location>
        <begin position="431"/>
        <end position="451"/>
    </location>
</feature>
<accession>A0AAW0F4B9</accession>
<dbReference type="EMBL" id="JAECZO010000015">
    <property type="protein sequence ID" value="KAK7201437.1"/>
    <property type="molecule type" value="Genomic_DNA"/>
</dbReference>
<dbReference type="Pfam" id="PF13020">
    <property type="entry name" value="NOV_C"/>
    <property type="match status" value="1"/>
</dbReference>
<feature type="compositionally biased region" description="Basic and acidic residues" evidence="1">
    <location>
        <begin position="1278"/>
        <end position="1292"/>
    </location>
</feature>
<evidence type="ECO:0000313" key="4">
    <source>
        <dbReference type="Proteomes" id="UP001430356"/>
    </source>
</evidence>
<protein>
    <recommendedName>
        <fullName evidence="2">Protein NO VEIN C-terminal domain-containing protein</fullName>
    </recommendedName>
</protein>
<dbReference type="PANTHER" id="PTHR32387:SF0">
    <property type="entry name" value="PROTEIN NO VEIN"/>
    <property type="match status" value="1"/>
</dbReference>
<feature type="domain" description="Protein NO VEIN C-terminal" evidence="2">
    <location>
        <begin position="1329"/>
        <end position="1446"/>
    </location>
</feature>
<keyword evidence="4" id="KW-1185">Reference proteome</keyword>
<feature type="compositionally biased region" description="Low complexity" evidence="1">
    <location>
        <begin position="1236"/>
        <end position="1245"/>
    </location>
</feature>
<dbReference type="Proteomes" id="UP001430356">
    <property type="component" value="Unassembled WGS sequence"/>
</dbReference>
<sequence length="1479" mass="154190">MQEEESTAAHLQLLLRVDEHVQQRRQAYAARSADEQRRHGPCLLEQLLTSVVEDLLPTLSQDGGDVTAGLPFATRDVPTLAHVAALQTRLTTTVMAAITTRAIVTVFELEEWVCALEGVERFAELGLGVGLQVLPVVQQYFQLRANSIVFPVRAHDVLTFVLSDAGARDVLLYGGGDARDLLNRFAVFYDRHVLRDADAAAVSTTAGAGHSRGAERLQAVRQLGIHVQDYAALLASLSQEAASAHRREQQRWHTWLVGDAGRDGVSEERGSDAGGRAAVAATAAAAAIEDAAAADVVPRRARNAVLYERVLLSLDAACAAEDLAEGLRRTRERTCARAPAEAAAPTASTATAAGARSITFTVAVPEAEARSYSLPLSLWCPAPLCRHPSSSVSGGGVELHFCVGAAPSATRHAELAPLATQQPVAPPLTPPAASAATDSPAASPVAAGASALRRHRRGPVVDPPASVAAAPAAASLLAALMAPAGSLGLASPPGQLQSAVAAAPAHLETAPAPSPAEEVPTVLETLRAVLSDLSDAAADVAASLSAEDGCLGARQGSRDALLERAVDALAALAPGDVLPVSLLCDVYAACGACAAAGDAAAGATRARTFADRRCIALFRPDAAAGEGSCGGAAHGGLAALRRHGGGGHQPATVVAAVSTAAVREIVCMATPAEVSWTAWWTPTQPDAHHPRTTALLNCASLERHYPESLRGVLCGLFGVRPAPTVAAWCTTAATCARRLCPAWMLTQSFTEAYMEAFTQCVDADVAARVADMASERAAGSAAGSPLPFVELQQETAKLALRRVLAGVQAALAAAAVDSPSLAGLFPCDHAWRCGHDGLLYATPRWCNFDGALLTSPSPAPPLRVLCFHVQEPSWAACAVLQAMHVRPLSQLAGTRVTFSTTVATDASALLHCKVAAITPYVQALCRASLPLWYGVAYTTLLERLQHFRVVLTSTAGSSAQLRSASPVQALQLHLHGHVYTHLRSISLEYVAAHNILYGVAASASAPALADALLSLFMPVGTAAPAEARRLTSFIADLLGALSSLDGAEAWADGVADTAPAQQQRRREQEREVLRPVAARYGVLRLDEQPHDDTAAVAEVAFTLPSPAFARFHHHFPPGTDALRQPRGPPSAAGVAPPRHALGTHTLTRATAAALVGLADGAAVSETSRTRPGWSNRGGGGGGLVHRVGADGRLHMTVPLAGSGGGGGMAVVTATPTWADLPWELDVDAVVAASVSAGGAATAATSPRRDDDDDDGDGSADEDDAVADGFLTFQHRHRLPAEQRKRRRAEDPRNGGTSSAATAAAAVWLRPPASSSAGTGGDTPGYAIAAERYVYELLREEYAAQTRQDGVRVVWTNEHGEAGAPFDILVLRPRRSTAPGRRRDGGSSSSGSGGGGGGWDVVRYVEVKCTCTADRLDFEMSTAELLYAARFGAAYCVYRVLGASTNALRRMRHRVYGDVVRLWHAAQLTITSDIRVTPST</sequence>
<gene>
    <name evidence="3" type="ORF">NESM_000206500</name>
</gene>
<feature type="region of interest" description="Disordered" evidence="1">
    <location>
        <begin position="422"/>
        <end position="464"/>
    </location>
</feature>
<evidence type="ECO:0000259" key="2">
    <source>
        <dbReference type="Pfam" id="PF13020"/>
    </source>
</evidence>
<name>A0AAW0F4B9_9TRYP</name>
<reference evidence="3 4" key="1">
    <citation type="journal article" date="2021" name="MBio">
        <title>A New Model Trypanosomatid, Novymonas esmeraldas: Genomic Perception of Its 'Candidatus Pandoraea novymonadis' Endosymbiont.</title>
        <authorList>
            <person name="Zakharova A."/>
            <person name="Saura A."/>
            <person name="Butenko A."/>
            <person name="Podesvova L."/>
            <person name="Warmusova S."/>
            <person name="Kostygov A.Y."/>
            <person name="Nenarokova A."/>
            <person name="Lukes J."/>
            <person name="Opperdoes F.R."/>
            <person name="Yurchenko V."/>
        </authorList>
    </citation>
    <scope>NUCLEOTIDE SEQUENCE [LARGE SCALE GENOMIC DNA]</scope>
    <source>
        <strain evidence="3 4">E262AT.01</strain>
    </source>
</reference>
<comment type="caution">
    <text evidence="3">The sequence shown here is derived from an EMBL/GenBank/DDBJ whole genome shotgun (WGS) entry which is preliminary data.</text>
</comment>
<dbReference type="PANTHER" id="PTHR32387">
    <property type="entry name" value="WU:FJ29H11"/>
    <property type="match status" value="1"/>
</dbReference>
<dbReference type="InterPro" id="IPR024975">
    <property type="entry name" value="NOV_C"/>
</dbReference>
<feature type="region of interest" description="Disordered" evidence="1">
    <location>
        <begin position="1376"/>
        <end position="1395"/>
    </location>
</feature>
<evidence type="ECO:0000313" key="3">
    <source>
        <dbReference type="EMBL" id="KAK7201437.1"/>
    </source>
</evidence>